<dbReference type="EMBL" id="JAOWKY010000005">
    <property type="protein sequence ID" value="MCV2870102.1"/>
    <property type="molecule type" value="Genomic_DNA"/>
</dbReference>
<comment type="caution">
    <text evidence="2">The sequence shown here is derived from an EMBL/GenBank/DDBJ whole genome shotgun (WGS) entry which is preliminary data.</text>
</comment>
<evidence type="ECO:0000313" key="3">
    <source>
        <dbReference type="Proteomes" id="UP001652542"/>
    </source>
</evidence>
<reference evidence="2 3" key="1">
    <citation type="submission" date="2022-10" db="EMBL/GenBank/DDBJ databases">
        <title>Defluviimonas sp. nov., isolated from ocean surface water.</title>
        <authorList>
            <person name="He W."/>
            <person name="Wang L."/>
            <person name="Zhang D.-F."/>
        </authorList>
    </citation>
    <scope>NUCLEOTIDE SEQUENCE [LARGE SCALE GENOMIC DNA]</scope>
    <source>
        <strain evidence="2 3">WL0002</strain>
    </source>
</reference>
<dbReference type="PANTHER" id="PTHR30399:SF1">
    <property type="entry name" value="UTP PYROPHOSPHATASE"/>
    <property type="match status" value="1"/>
</dbReference>
<organism evidence="2 3">
    <name type="scientific">Albidovulum marisflavi</name>
    <dbReference type="NCBI Taxonomy" id="2984159"/>
    <lineage>
        <taxon>Bacteria</taxon>
        <taxon>Pseudomonadati</taxon>
        <taxon>Pseudomonadota</taxon>
        <taxon>Alphaproteobacteria</taxon>
        <taxon>Rhodobacterales</taxon>
        <taxon>Paracoccaceae</taxon>
        <taxon>Albidovulum</taxon>
    </lineage>
</organism>
<proteinExistence type="predicted"/>
<gene>
    <name evidence="2" type="ORF">OEW28_15845</name>
</gene>
<dbReference type="RefSeq" id="WP_263735781.1">
    <property type="nucleotide sequence ID" value="NZ_JAOWKY010000005.1"/>
</dbReference>
<evidence type="ECO:0000259" key="1">
    <source>
        <dbReference type="Pfam" id="PF01863"/>
    </source>
</evidence>
<protein>
    <submittedName>
        <fullName evidence="2">M48 family metallopeptidase</fullName>
    </submittedName>
</protein>
<evidence type="ECO:0000313" key="2">
    <source>
        <dbReference type="EMBL" id="MCV2870102.1"/>
    </source>
</evidence>
<dbReference type="CDD" id="cd07344">
    <property type="entry name" value="M48_yhfN_like"/>
    <property type="match status" value="1"/>
</dbReference>
<keyword evidence="3" id="KW-1185">Reference proteome</keyword>
<dbReference type="InterPro" id="IPR002725">
    <property type="entry name" value="YgjP-like_metallopeptidase"/>
</dbReference>
<name>A0ABT2ZG55_9RHOB</name>
<dbReference type="Pfam" id="PF01863">
    <property type="entry name" value="YgjP-like"/>
    <property type="match status" value="1"/>
</dbReference>
<accession>A0ABT2ZG55</accession>
<sequence>MTRRILPGTPPLEITLRRSQRARRYSIRVSRVDGRVTLSLPARAPEADALAFAQEKADWIRAALRSASPRESVGPGSVIPIEGQSVVVRPAAVRAPKLVAGDLLVPEAARAQTGRRVEAFLKLLARDRLALACDQYAKQLGRGYRGLALRDTRSRWGSCSSAGGLMFSWRLILAPPQVLDYVAAHEVAHLAEMNHSPAFWRVVGSLCPDYAHHRTWLRKNGQSLHAFDFSGQD</sequence>
<dbReference type="Gene3D" id="3.30.2010.10">
    <property type="entry name" value="Metalloproteases ('zincins'), catalytic domain"/>
    <property type="match status" value="1"/>
</dbReference>
<dbReference type="PANTHER" id="PTHR30399">
    <property type="entry name" value="UNCHARACTERIZED PROTEIN YGJP"/>
    <property type="match status" value="1"/>
</dbReference>
<dbReference type="InterPro" id="IPR053136">
    <property type="entry name" value="UTP_pyrophosphatase-like"/>
</dbReference>
<feature type="domain" description="YgjP-like metallopeptidase" evidence="1">
    <location>
        <begin position="24"/>
        <end position="219"/>
    </location>
</feature>
<dbReference type="Proteomes" id="UP001652542">
    <property type="component" value="Unassembled WGS sequence"/>
</dbReference>